<sequence length="430" mass="47691">MKGFSKLLQALTLLPFIVPKALAADRAVFAHFMHGLTASYNSDLWRKDISLAKESGIDGFALNIGPTDSWTEKQLDSAYDAADQLGFKLLISFDQACCGDWNVNEVSRIINKYKVRRSYYKVGDKPFVSTFEGTNFIDKWATVRSDTEGIFLVPDWASLGPDGFKNHVGVVDGAFAWDAWSITTEQKTTAQDTAWRNALGGKPYMMAVSPWFYTNLPQWNKNWLWKGDSLWFTRWEEVLDFMPNYVEIITWNDYGESHYIGPINPPGIVQNANRYVDGMPHDGWRFMLPYYIAAYKAGTRNVPIPQEGLVYWYRRTPKGNCNSGGTTCSPPGYPQQFPPQQCVDDAVYVTSLSRSDADVEISIGGQVVGKGAVKKGAALFSAPFSGKEGQVTVRLIKGGKTVIEGTGEAISNSCPAGGLTNWNAWVGVAK</sequence>
<dbReference type="CDD" id="cd11577">
    <property type="entry name" value="GH71"/>
    <property type="match status" value="1"/>
</dbReference>
<keyword evidence="2" id="KW-0031">Aminopeptidase</keyword>
<keyword evidence="2" id="KW-0645">Protease</keyword>
<dbReference type="InterPro" id="IPR005197">
    <property type="entry name" value="Glyco_hydro_71"/>
</dbReference>
<dbReference type="GO" id="GO:0004177">
    <property type="term" value="F:aminopeptidase activity"/>
    <property type="evidence" value="ECO:0007669"/>
    <property type="project" value="UniProtKB-KW"/>
</dbReference>
<name>A0A3N4M3K8_9PEZI</name>
<dbReference type="OrthoDB" id="3257981at2759"/>
<dbReference type="EMBL" id="ML121531">
    <property type="protein sequence ID" value="RPB27531.1"/>
    <property type="molecule type" value="Genomic_DNA"/>
</dbReference>
<dbReference type="GO" id="GO:0051118">
    <property type="term" value="F:glucan endo-1,3-alpha-glucosidase activity"/>
    <property type="evidence" value="ECO:0007669"/>
    <property type="project" value="InterPro"/>
</dbReference>
<dbReference type="Pfam" id="PF03659">
    <property type="entry name" value="Glyco_hydro_71"/>
    <property type="match status" value="1"/>
</dbReference>
<dbReference type="Proteomes" id="UP000267821">
    <property type="component" value="Unassembled WGS sequence"/>
</dbReference>
<keyword evidence="1" id="KW-0732">Signal</keyword>
<dbReference type="Gene3D" id="3.20.20.80">
    <property type="entry name" value="Glycosidases"/>
    <property type="match status" value="1"/>
</dbReference>
<accession>A0A3N4M3K8</accession>
<keyword evidence="3" id="KW-1185">Reference proteome</keyword>
<evidence type="ECO:0000313" key="2">
    <source>
        <dbReference type="EMBL" id="RPB27531.1"/>
    </source>
</evidence>
<keyword evidence="2" id="KW-0378">Hydrolase</keyword>
<evidence type="ECO:0000256" key="1">
    <source>
        <dbReference type="SAM" id="SignalP"/>
    </source>
</evidence>
<proteinExistence type="predicted"/>
<reference evidence="2 3" key="1">
    <citation type="journal article" date="2018" name="Nat. Ecol. Evol.">
        <title>Pezizomycetes genomes reveal the molecular basis of ectomycorrhizal truffle lifestyle.</title>
        <authorList>
            <person name="Murat C."/>
            <person name="Payen T."/>
            <person name="Noel B."/>
            <person name="Kuo A."/>
            <person name="Morin E."/>
            <person name="Chen J."/>
            <person name="Kohler A."/>
            <person name="Krizsan K."/>
            <person name="Balestrini R."/>
            <person name="Da Silva C."/>
            <person name="Montanini B."/>
            <person name="Hainaut M."/>
            <person name="Levati E."/>
            <person name="Barry K.W."/>
            <person name="Belfiori B."/>
            <person name="Cichocki N."/>
            <person name="Clum A."/>
            <person name="Dockter R.B."/>
            <person name="Fauchery L."/>
            <person name="Guy J."/>
            <person name="Iotti M."/>
            <person name="Le Tacon F."/>
            <person name="Lindquist E.A."/>
            <person name="Lipzen A."/>
            <person name="Malagnac F."/>
            <person name="Mello A."/>
            <person name="Molinier V."/>
            <person name="Miyauchi S."/>
            <person name="Poulain J."/>
            <person name="Riccioni C."/>
            <person name="Rubini A."/>
            <person name="Sitrit Y."/>
            <person name="Splivallo R."/>
            <person name="Traeger S."/>
            <person name="Wang M."/>
            <person name="Zifcakova L."/>
            <person name="Wipf D."/>
            <person name="Zambonelli A."/>
            <person name="Paolocci F."/>
            <person name="Nowrousian M."/>
            <person name="Ottonello S."/>
            <person name="Baldrian P."/>
            <person name="Spatafora J.W."/>
            <person name="Henrissat B."/>
            <person name="Nagy L.G."/>
            <person name="Aury J.M."/>
            <person name="Wincker P."/>
            <person name="Grigoriev I.V."/>
            <person name="Bonfante P."/>
            <person name="Martin F.M."/>
        </authorList>
    </citation>
    <scope>NUCLEOTIDE SEQUENCE [LARGE SCALE GENOMIC DNA]</scope>
    <source>
        <strain evidence="2 3">ATCC MYA-4762</strain>
    </source>
</reference>
<gene>
    <name evidence="2" type="ORF">L211DRAFT_834388</name>
</gene>
<feature type="signal peptide" evidence="1">
    <location>
        <begin position="1"/>
        <end position="23"/>
    </location>
</feature>
<dbReference type="PANTHER" id="PTHR43173:SF33">
    <property type="entry name" value="ASCUS WALL ENDO-1,3-ALPHA-GLUCANASE-RELATED"/>
    <property type="match status" value="1"/>
</dbReference>
<dbReference type="PANTHER" id="PTHR43173">
    <property type="entry name" value="ABC1 FAMILY PROTEIN"/>
    <property type="match status" value="1"/>
</dbReference>
<dbReference type="InterPro" id="IPR051130">
    <property type="entry name" value="Mito_struct-func_regulator"/>
</dbReference>
<feature type="chain" id="PRO_5018218744" evidence="1">
    <location>
        <begin position="24"/>
        <end position="430"/>
    </location>
</feature>
<protein>
    <submittedName>
        <fullName evidence="2">Aspartyl aminopeptidase</fullName>
    </submittedName>
</protein>
<evidence type="ECO:0000313" key="3">
    <source>
        <dbReference type="Proteomes" id="UP000267821"/>
    </source>
</evidence>
<dbReference type="AlphaFoldDB" id="A0A3N4M3K8"/>
<dbReference type="InParanoid" id="A0A3N4M3K8"/>
<organism evidence="2 3">
    <name type="scientific">Terfezia boudieri ATCC MYA-4762</name>
    <dbReference type="NCBI Taxonomy" id="1051890"/>
    <lineage>
        <taxon>Eukaryota</taxon>
        <taxon>Fungi</taxon>
        <taxon>Dikarya</taxon>
        <taxon>Ascomycota</taxon>
        <taxon>Pezizomycotina</taxon>
        <taxon>Pezizomycetes</taxon>
        <taxon>Pezizales</taxon>
        <taxon>Pezizaceae</taxon>
        <taxon>Terfezia</taxon>
    </lineage>
</organism>
<dbReference type="STRING" id="1051890.A0A3N4M3K8"/>